<feature type="transmembrane region" description="Helical" evidence="1">
    <location>
        <begin position="149"/>
        <end position="171"/>
    </location>
</feature>
<dbReference type="AlphaFoldDB" id="A0AAV5UDR7"/>
<dbReference type="EMBL" id="BTSX01000006">
    <property type="protein sequence ID" value="GMT04514.1"/>
    <property type="molecule type" value="Genomic_DNA"/>
</dbReference>
<keyword evidence="1" id="KW-1133">Transmembrane helix</keyword>
<evidence type="ECO:0000256" key="1">
    <source>
        <dbReference type="SAM" id="Phobius"/>
    </source>
</evidence>
<evidence type="ECO:0000313" key="3">
    <source>
        <dbReference type="Proteomes" id="UP001432027"/>
    </source>
</evidence>
<organism evidence="2 3">
    <name type="scientific">Pristionchus entomophagus</name>
    <dbReference type="NCBI Taxonomy" id="358040"/>
    <lineage>
        <taxon>Eukaryota</taxon>
        <taxon>Metazoa</taxon>
        <taxon>Ecdysozoa</taxon>
        <taxon>Nematoda</taxon>
        <taxon>Chromadorea</taxon>
        <taxon>Rhabditida</taxon>
        <taxon>Rhabditina</taxon>
        <taxon>Diplogasteromorpha</taxon>
        <taxon>Diplogasteroidea</taxon>
        <taxon>Neodiplogasteridae</taxon>
        <taxon>Pristionchus</taxon>
    </lineage>
</organism>
<accession>A0AAV5UDR7</accession>
<feature type="transmembrane region" description="Helical" evidence="1">
    <location>
        <begin position="107"/>
        <end position="128"/>
    </location>
</feature>
<evidence type="ECO:0008006" key="4">
    <source>
        <dbReference type="Google" id="ProtNLM"/>
    </source>
</evidence>
<dbReference type="Proteomes" id="UP001432027">
    <property type="component" value="Unassembled WGS sequence"/>
</dbReference>
<reference evidence="2" key="1">
    <citation type="submission" date="2023-10" db="EMBL/GenBank/DDBJ databases">
        <title>Genome assembly of Pristionchus species.</title>
        <authorList>
            <person name="Yoshida K."/>
            <person name="Sommer R.J."/>
        </authorList>
    </citation>
    <scope>NUCLEOTIDE SEQUENCE</scope>
    <source>
        <strain evidence="2">RS0144</strain>
    </source>
</reference>
<keyword evidence="1" id="KW-0812">Transmembrane</keyword>
<comment type="caution">
    <text evidence="2">The sequence shown here is derived from an EMBL/GenBank/DDBJ whole genome shotgun (WGS) entry which is preliminary data.</text>
</comment>
<gene>
    <name evidence="2" type="ORF">PENTCL1PPCAC_26688</name>
</gene>
<proteinExistence type="predicted"/>
<name>A0AAV5UDR7_9BILA</name>
<feature type="transmembrane region" description="Helical" evidence="1">
    <location>
        <begin position="37"/>
        <end position="63"/>
    </location>
</feature>
<feature type="transmembrane region" description="Helical" evidence="1">
    <location>
        <begin position="75"/>
        <end position="95"/>
    </location>
</feature>
<keyword evidence="3" id="KW-1185">Reference proteome</keyword>
<sequence length="180" mass="20716">MYYQVMACPLLCLPLIFLLIRIKMSRLMEHSNTFYHFLIWMEILGIAFMILNSVSFLLDGINLGDLQYVNTFLRFFLRLLFLSSSFIIPPLAASAVPKTPRIWDELLFRSLLLLSLVLPASIYFLILIMTKDETLPQIDIRNIEFTIRLIDVLSSSLISLTTIPILIYGAVHVEWTGVSK</sequence>
<feature type="non-terminal residue" evidence="2">
    <location>
        <position position="180"/>
    </location>
</feature>
<protein>
    <recommendedName>
        <fullName evidence="4">G protein-coupled receptor</fullName>
    </recommendedName>
</protein>
<evidence type="ECO:0000313" key="2">
    <source>
        <dbReference type="EMBL" id="GMT04514.1"/>
    </source>
</evidence>
<keyword evidence="1" id="KW-0472">Membrane</keyword>